<dbReference type="PANTHER" id="PTHR10744:SF1">
    <property type="entry name" value="SMALL RIBOSOMAL SUBUNIT PROTEIN US17M"/>
    <property type="match status" value="1"/>
</dbReference>
<keyword evidence="2 4" id="KW-0689">Ribosomal protein</keyword>
<dbReference type="PRINTS" id="PR00973">
    <property type="entry name" value="RIBOSOMALS17"/>
</dbReference>
<dbReference type="Pfam" id="PF00366">
    <property type="entry name" value="Ribosomal_S17"/>
    <property type="match status" value="1"/>
</dbReference>
<evidence type="ECO:0000256" key="1">
    <source>
        <dbReference type="ARBA" id="ARBA00010254"/>
    </source>
</evidence>
<dbReference type="Gene3D" id="2.40.50.140">
    <property type="entry name" value="Nucleic acid-binding proteins"/>
    <property type="match status" value="1"/>
</dbReference>
<dbReference type="CDD" id="cd00364">
    <property type="entry name" value="Ribosomal_uS17"/>
    <property type="match status" value="1"/>
</dbReference>
<gene>
    <name evidence="4" type="primary">rpsQ</name>
    <name evidence="4" type="ORF">GYA27_02090</name>
</gene>
<dbReference type="AlphaFoldDB" id="A0A7X9HGV7"/>
<dbReference type="SUPFAM" id="SSF50249">
    <property type="entry name" value="Nucleic acid-binding proteins"/>
    <property type="match status" value="1"/>
</dbReference>
<sequence>MPKRIFKGTVVSDSMNKTVVVSVNVPKKHRFYGKDIKITKNLKARDEIGVKTGDYVQIEETRPMGKTVNWKVLAKLGEIKE</sequence>
<evidence type="ECO:0000313" key="4">
    <source>
        <dbReference type="EMBL" id="NMB69967.1"/>
    </source>
</evidence>
<dbReference type="GO" id="GO:0022627">
    <property type="term" value="C:cytosolic small ribosomal subunit"/>
    <property type="evidence" value="ECO:0007669"/>
    <property type="project" value="TreeGrafter"/>
</dbReference>
<dbReference type="InterPro" id="IPR000266">
    <property type="entry name" value="Ribosomal_uS17"/>
</dbReference>
<dbReference type="PANTHER" id="PTHR10744">
    <property type="entry name" value="40S RIBOSOMAL PROTEIN S11 FAMILY MEMBER"/>
    <property type="match status" value="1"/>
</dbReference>
<keyword evidence="3" id="KW-0687">Ribonucleoprotein</keyword>
<reference evidence="4 5" key="1">
    <citation type="journal article" date="2020" name="Biotechnol. Biofuels">
        <title>New insights from the biogas microbiome by comprehensive genome-resolved metagenomics of nearly 1600 species originating from multiple anaerobic digesters.</title>
        <authorList>
            <person name="Campanaro S."/>
            <person name="Treu L."/>
            <person name="Rodriguez-R L.M."/>
            <person name="Kovalovszki A."/>
            <person name="Ziels R.M."/>
            <person name="Maus I."/>
            <person name="Zhu X."/>
            <person name="Kougias P.G."/>
            <person name="Basile A."/>
            <person name="Luo G."/>
            <person name="Schluter A."/>
            <person name="Konstantinidis K.T."/>
            <person name="Angelidaki I."/>
        </authorList>
    </citation>
    <scope>NUCLEOTIDE SEQUENCE [LARGE SCALE GENOMIC DNA]</scope>
    <source>
        <strain evidence="4">AS27yjCOA_165</strain>
    </source>
</reference>
<evidence type="ECO:0000256" key="3">
    <source>
        <dbReference type="ARBA" id="ARBA00023274"/>
    </source>
</evidence>
<protein>
    <submittedName>
        <fullName evidence="4">30S ribosomal protein S17</fullName>
    </submittedName>
</protein>
<comment type="similarity">
    <text evidence="1">Belongs to the universal ribosomal protein uS17 family.</text>
</comment>
<evidence type="ECO:0000256" key="2">
    <source>
        <dbReference type="ARBA" id="ARBA00022980"/>
    </source>
</evidence>
<proteinExistence type="inferred from homology"/>
<name>A0A7X9HGV7_UNCKA</name>
<dbReference type="EMBL" id="JAAZNL010000020">
    <property type="protein sequence ID" value="NMB69967.1"/>
    <property type="molecule type" value="Genomic_DNA"/>
</dbReference>
<accession>A0A7X9HGV7</accession>
<dbReference type="Proteomes" id="UP000526033">
    <property type="component" value="Unassembled WGS sequence"/>
</dbReference>
<evidence type="ECO:0000313" key="5">
    <source>
        <dbReference type="Proteomes" id="UP000526033"/>
    </source>
</evidence>
<comment type="caution">
    <text evidence="4">The sequence shown here is derived from an EMBL/GenBank/DDBJ whole genome shotgun (WGS) entry which is preliminary data.</text>
</comment>
<dbReference type="GO" id="GO:0006412">
    <property type="term" value="P:translation"/>
    <property type="evidence" value="ECO:0007669"/>
    <property type="project" value="InterPro"/>
</dbReference>
<dbReference type="GO" id="GO:0003735">
    <property type="term" value="F:structural constituent of ribosome"/>
    <property type="evidence" value="ECO:0007669"/>
    <property type="project" value="InterPro"/>
</dbReference>
<dbReference type="NCBIfam" id="NF004123">
    <property type="entry name" value="PRK05610.1"/>
    <property type="match status" value="1"/>
</dbReference>
<dbReference type="InterPro" id="IPR012340">
    <property type="entry name" value="NA-bd_OB-fold"/>
</dbReference>
<organism evidence="4 5">
    <name type="scientific">candidate division WWE3 bacterium</name>
    <dbReference type="NCBI Taxonomy" id="2053526"/>
    <lineage>
        <taxon>Bacteria</taxon>
        <taxon>Katanobacteria</taxon>
    </lineage>
</organism>